<sequence length="86" mass="9395">MRGLLFVESQAIASSKNKEGGAQDAAEQIKVVALSAVKGLSSVQGEHVATTAARNVNVYGQKEEGPSRWQERKEAKRQMYLMSTEK</sequence>
<reference evidence="2 3" key="2">
    <citation type="journal article" date="2017" name="Genome Biol.">
        <title>New reference genome sequences of hot pepper reveal the massive evolution of plant disease-resistance genes by retroduplication.</title>
        <authorList>
            <person name="Kim S."/>
            <person name="Park J."/>
            <person name="Yeom S.I."/>
            <person name="Kim Y.M."/>
            <person name="Seo E."/>
            <person name="Kim K.T."/>
            <person name="Kim M.S."/>
            <person name="Lee J.M."/>
            <person name="Cheong K."/>
            <person name="Shin H.S."/>
            <person name="Kim S.B."/>
            <person name="Han K."/>
            <person name="Lee J."/>
            <person name="Park M."/>
            <person name="Lee H.A."/>
            <person name="Lee H.Y."/>
            <person name="Lee Y."/>
            <person name="Oh S."/>
            <person name="Lee J.H."/>
            <person name="Choi E."/>
            <person name="Choi E."/>
            <person name="Lee S.E."/>
            <person name="Jeon J."/>
            <person name="Kim H."/>
            <person name="Choi G."/>
            <person name="Song H."/>
            <person name="Lee J."/>
            <person name="Lee S.C."/>
            <person name="Kwon J.K."/>
            <person name="Lee H.Y."/>
            <person name="Koo N."/>
            <person name="Hong Y."/>
            <person name="Kim R.W."/>
            <person name="Kang W.H."/>
            <person name="Huh J.H."/>
            <person name="Kang B.C."/>
            <person name="Yang T.J."/>
            <person name="Lee Y.H."/>
            <person name="Bennetzen J.L."/>
            <person name="Choi D."/>
        </authorList>
    </citation>
    <scope>NUCLEOTIDE SEQUENCE [LARGE SCALE GENOMIC DNA]</scope>
    <source>
        <strain evidence="3">cv. CM334</strain>
    </source>
</reference>
<evidence type="ECO:0000313" key="2">
    <source>
        <dbReference type="EMBL" id="PHT94214.1"/>
    </source>
</evidence>
<keyword evidence="3" id="KW-1185">Reference proteome</keyword>
<organism evidence="2 3">
    <name type="scientific">Capsicum annuum</name>
    <name type="common">Capsicum pepper</name>
    <dbReference type="NCBI Taxonomy" id="4072"/>
    <lineage>
        <taxon>Eukaryota</taxon>
        <taxon>Viridiplantae</taxon>
        <taxon>Streptophyta</taxon>
        <taxon>Embryophyta</taxon>
        <taxon>Tracheophyta</taxon>
        <taxon>Spermatophyta</taxon>
        <taxon>Magnoliopsida</taxon>
        <taxon>eudicotyledons</taxon>
        <taxon>Gunneridae</taxon>
        <taxon>Pentapetalae</taxon>
        <taxon>asterids</taxon>
        <taxon>lamiids</taxon>
        <taxon>Solanales</taxon>
        <taxon>Solanaceae</taxon>
        <taxon>Solanoideae</taxon>
        <taxon>Capsiceae</taxon>
        <taxon>Capsicum</taxon>
    </lineage>
</organism>
<reference evidence="2 3" key="1">
    <citation type="journal article" date="2014" name="Nat. Genet.">
        <title>Genome sequence of the hot pepper provides insights into the evolution of pungency in Capsicum species.</title>
        <authorList>
            <person name="Kim S."/>
            <person name="Park M."/>
            <person name="Yeom S.I."/>
            <person name="Kim Y.M."/>
            <person name="Lee J.M."/>
            <person name="Lee H.A."/>
            <person name="Seo E."/>
            <person name="Choi J."/>
            <person name="Cheong K."/>
            <person name="Kim K.T."/>
            <person name="Jung K."/>
            <person name="Lee G.W."/>
            <person name="Oh S.K."/>
            <person name="Bae C."/>
            <person name="Kim S.B."/>
            <person name="Lee H.Y."/>
            <person name="Kim S.Y."/>
            <person name="Kim M.S."/>
            <person name="Kang B.C."/>
            <person name="Jo Y.D."/>
            <person name="Yang H.B."/>
            <person name="Jeong H.J."/>
            <person name="Kang W.H."/>
            <person name="Kwon J.K."/>
            <person name="Shin C."/>
            <person name="Lim J.Y."/>
            <person name="Park J.H."/>
            <person name="Huh J.H."/>
            <person name="Kim J.S."/>
            <person name="Kim B.D."/>
            <person name="Cohen O."/>
            <person name="Paran I."/>
            <person name="Suh M.C."/>
            <person name="Lee S.B."/>
            <person name="Kim Y.K."/>
            <person name="Shin Y."/>
            <person name="Noh S.J."/>
            <person name="Park J."/>
            <person name="Seo Y.S."/>
            <person name="Kwon S.Y."/>
            <person name="Kim H.A."/>
            <person name="Park J.M."/>
            <person name="Kim H.J."/>
            <person name="Choi S.B."/>
            <person name="Bosland P.W."/>
            <person name="Reeves G."/>
            <person name="Jo S.H."/>
            <person name="Lee B.W."/>
            <person name="Cho H.T."/>
            <person name="Choi H.S."/>
            <person name="Lee M.S."/>
            <person name="Yu Y."/>
            <person name="Do Choi Y."/>
            <person name="Park B.S."/>
            <person name="van Deynze A."/>
            <person name="Ashrafi H."/>
            <person name="Hill T."/>
            <person name="Kim W.T."/>
            <person name="Pai H.S."/>
            <person name="Ahn H.K."/>
            <person name="Yeam I."/>
            <person name="Giovannoni J.J."/>
            <person name="Rose J.K."/>
            <person name="Sorensen I."/>
            <person name="Lee S.J."/>
            <person name="Kim R.W."/>
            <person name="Choi I.Y."/>
            <person name="Choi B.S."/>
            <person name="Lim J.S."/>
            <person name="Lee Y.H."/>
            <person name="Choi D."/>
        </authorList>
    </citation>
    <scope>NUCLEOTIDE SEQUENCE [LARGE SCALE GENOMIC DNA]</scope>
    <source>
        <strain evidence="3">cv. CM334</strain>
    </source>
</reference>
<comment type="caution">
    <text evidence="2">The sequence shown here is derived from an EMBL/GenBank/DDBJ whole genome shotgun (WGS) entry which is preliminary data.</text>
</comment>
<feature type="compositionally biased region" description="Basic and acidic residues" evidence="1">
    <location>
        <begin position="62"/>
        <end position="77"/>
    </location>
</feature>
<protein>
    <submittedName>
        <fullName evidence="2">Uncharacterized protein</fullName>
    </submittedName>
</protein>
<dbReference type="Gramene" id="PHT94214">
    <property type="protein sequence ID" value="PHT94214"/>
    <property type="gene ID" value="T459_02096"/>
</dbReference>
<gene>
    <name evidence="2" type="ORF">T459_02096</name>
</gene>
<dbReference type="Proteomes" id="UP000222542">
    <property type="component" value="Unassembled WGS sequence"/>
</dbReference>
<dbReference type="OMA" id="TTIYWIR"/>
<evidence type="ECO:0000313" key="3">
    <source>
        <dbReference type="Proteomes" id="UP000222542"/>
    </source>
</evidence>
<dbReference type="EMBL" id="AYRZ02000001">
    <property type="protein sequence ID" value="PHT94214.1"/>
    <property type="molecule type" value="Genomic_DNA"/>
</dbReference>
<dbReference type="STRING" id="4072.A0A2G3AJ04"/>
<proteinExistence type="predicted"/>
<name>A0A2G3AJ04_CAPAN</name>
<feature type="region of interest" description="Disordered" evidence="1">
    <location>
        <begin position="62"/>
        <end position="86"/>
    </location>
</feature>
<dbReference type="AlphaFoldDB" id="A0A2G3AJ04"/>
<accession>A0A2G3AJ04</accession>
<evidence type="ECO:0000256" key="1">
    <source>
        <dbReference type="SAM" id="MobiDB-lite"/>
    </source>
</evidence>